<evidence type="ECO:0000256" key="3">
    <source>
        <dbReference type="ARBA" id="ARBA00022741"/>
    </source>
</evidence>
<organism evidence="11 12">
    <name type="scientific">Candidatus Uhrbacteria bacterium RIFCSPLOWO2_01_FULL_47_25</name>
    <dbReference type="NCBI Taxonomy" id="1802402"/>
    <lineage>
        <taxon>Bacteria</taxon>
        <taxon>Candidatus Uhriibacteriota</taxon>
    </lineage>
</organism>
<dbReference type="SUPFAM" id="SSF52954">
    <property type="entry name" value="Class II aaRS ABD-related"/>
    <property type="match status" value="1"/>
</dbReference>
<feature type="binding site" evidence="9">
    <location>
        <begin position="252"/>
        <end position="253"/>
    </location>
    <ligand>
        <name>L-histidine</name>
        <dbReference type="ChEBI" id="CHEBI:57595"/>
    </ligand>
</feature>
<dbReference type="PIRSF" id="PIRSF001549">
    <property type="entry name" value="His-tRNA_synth"/>
    <property type="match status" value="1"/>
</dbReference>
<comment type="caution">
    <text evidence="11">The sequence shown here is derived from an EMBL/GenBank/DDBJ whole genome shotgun (WGS) entry which is preliminary data.</text>
</comment>
<dbReference type="AlphaFoldDB" id="A0A1F7UU11"/>
<evidence type="ECO:0000256" key="7">
    <source>
        <dbReference type="ARBA" id="ARBA00047639"/>
    </source>
</evidence>
<comment type="similarity">
    <text evidence="1 8">Belongs to the class-II aminoacyl-tRNA synthetase family.</text>
</comment>
<dbReference type="InterPro" id="IPR041715">
    <property type="entry name" value="HisRS-like_core"/>
</dbReference>
<proteinExistence type="inferred from homology"/>
<dbReference type="Pfam" id="PF03129">
    <property type="entry name" value="HGTP_anticodon"/>
    <property type="match status" value="1"/>
</dbReference>
<evidence type="ECO:0000313" key="12">
    <source>
        <dbReference type="Proteomes" id="UP000176846"/>
    </source>
</evidence>
<dbReference type="GO" id="GO:0004821">
    <property type="term" value="F:histidine-tRNA ligase activity"/>
    <property type="evidence" value="ECO:0007669"/>
    <property type="project" value="UniProtKB-UniRule"/>
</dbReference>
<feature type="binding site" evidence="9">
    <location>
        <position position="248"/>
    </location>
    <ligand>
        <name>L-histidine</name>
        <dbReference type="ChEBI" id="CHEBI:57595"/>
    </ligand>
</feature>
<comment type="catalytic activity">
    <reaction evidence="7 8">
        <text>tRNA(His) + L-histidine + ATP = L-histidyl-tRNA(His) + AMP + diphosphate + H(+)</text>
        <dbReference type="Rhea" id="RHEA:17313"/>
        <dbReference type="Rhea" id="RHEA-COMP:9665"/>
        <dbReference type="Rhea" id="RHEA-COMP:9689"/>
        <dbReference type="ChEBI" id="CHEBI:15378"/>
        <dbReference type="ChEBI" id="CHEBI:30616"/>
        <dbReference type="ChEBI" id="CHEBI:33019"/>
        <dbReference type="ChEBI" id="CHEBI:57595"/>
        <dbReference type="ChEBI" id="CHEBI:78442"/>
        <dbReference type="ChEBI" id="CHEBI:78527"/>
        <dbReference type="ChEBI" id="CHEBI:456215"/>
        <dbReference type="EC" id="6.1.1.21"/>
    </reaction>
</comment>
<evidence type="ECO:0000256" key="8">
    <source>
        <dbReference type="HAMAP-Rule" id="MF_00127"/>
    </source>
</evidence>
<sequence>MRDILPSEQSYWQFLKEKCLRLSEEYGFERIDVPVLEAASLFERAIGKVTDIVEKEMFTFPDRGGDSVTLRPEFTAGAARAYLEHGFMNQPQPVKWYYEGSVYRYQRPQYGRQREFHQWGFEIFGDAHPVIDASLMMLAANLYADLGLPVTLQLNSVGDVVCRAAYEKVLLDYYRSHRRDLCEDCIQRTHRNPLRLLDCKQEQCQPIKAEAPQFVDHLCEACRDHLMKILEYLDELDISYVLNPYLVRGLDYYTRTVFEVWSQDDEMGRTALAGGGRYDRLLETLGGRPTPACGLSIGMEVAIIKMKESNIEVPVPSRPAVFIAQLGEPAKRKAIRLFEELRRSGVKVAASFSKDGLKAQMDAADKLGVRYAVILGQKEIMDGTIIIRDMEAGIQEIYDFKKIIPEIHKKLEVKSVVHQKAADYISDKQAD</sequence>
<keyword evidence="5 8" id="KW-0648">Protein biosynthesis</keyword>
<dbReference type="NCBIfam" id="TIGR00442">
    <property type="entry name" value="hisS"/>
    <property type="match status" value="1"/>
</dbReference>
<keyword evidence="8" id="KW-0963">Cytoplasm</keyword>
<dbReference type="Gene3D" id="3.30.930.10">
    <property type="entry name" value="Bira Bifunctional Protein, Domain 2"/>
    <property type="match status" value="1"/>
</dbReference>
<comment type="subcellular location">
    <subcellularLocation>
        <location evidence="8">Cytoplasm</location>
    </subcellularLocation>
</comment>
<evidence type="ECO:0000256" key="4">
    <source>
        <dbReference type="ARBA" id="ARBA00022840"/>
    </source>
</evidence>
<evidence type="ECO:0000256" key="1">
    <source>
        <dbReference type="ARBA" id="ARBA00008226"/>
    </source>
</evidence>
<dbReference type="EC" id="6.1.1.21" evidence="8"/>
<evidence type="ECO:0000256" key="2">
    <source>
        <dbReference type="ARBA" id="ARBA00022598"/>
    </source>
</evidence>
<dbReference type="InterPro" id="IPR036621">
    <property type="entry name" value="Anticodon-bd_dom_sf"/>
</dbReference>
<dbReference type="SUPFAM" id="SSF55681">
    <property type="entry name" value="Class II aaRS and biotin synthetases"/>
    <property type="match status" value="1"/>
</dbReference>
<dbReference type="PANTHER" id="PTHR43707">
    <property type="entry name" value="HISTIDYL-TRNA SYNTHETASE"/>
    <property type="match status" value="1"/>
</dbReference>
<keyword evidence="3 8" id="KW-0547">Nucleotide-binding</keyword>
<gene>
    <name evidence="8" type="primary">hisS</name>
    <name evidence="11" type="ORF">A2936_04960</name>
</gene>
<keyword evidence="2 8" id="KW-0436">Ligase</keyword>
<protein>
    <recommendedName>
        <fullName evidence="8">Histidine--tRNA ligase</fullName>
        <ecNumber evidence="8">6.1.1.21</ecNumber>
    </recommendedName>
    <alternativeName>
        <fullName evidence="8">Histidyl-tRNA synthetase</fullName>
        <shortName evidence="8">HisRS</shortName>
    </alternativeName>
</protein>
<feature type="domain" description="Aminoacyl-transfer RNA synthetases class-II family profile" evidence="10">
    <location>
        <begin position="8"/>
        <end position="314"/>
    </location>
</feature>
<dbReference type="InterPro" id="IPR006195">
    <property type="entry name" value="aa-tRNA-synth_II"/>
</dbReference>
<dbReference type="InterPro" id="IPR033656">
    <property type="entry name" value="HisRS_anticodon"/>
</dbReference>
<dbReference type="CDD" id="cd00773">
    <property type="entry name" value="HisRS-like_core"/>
    <property type="match status" value="1"/>
</dbReference>
<evidence type="ECO:0000256" key="6">
    <source>
        <dbReference type="ARBA" id="ARBA00023146"/>
    </source>
</evidence>
<dbReference type="GO" id="GO:0005737">
    <property type="term" value="C:cytoplasm"/>
    <property type="evidence" value="ECO:0007669"/>
    <property type="project" value="UniProtKB-SubCell"/>
</dbReference>
<comment type="subunit">
    <text evidence="8">Homodimer.</text>
</comment>
<dbReference type="Pfam" id="PF13393">
    <property type="entry name" value="tRNA-synt_His"/>
    <property type="match status" value="1"/>
</dbReference>
<dbReference type="HAMAP" id="MF_00127">
    <property type="entry name" value="His_tRNA_synth"/>
    <property type="match status" value="1"/>
</dbReference>
<feature type="binding site" evidence="9">
    <location>
        <begin position="73"/>
        <end position="75"/>
    </location>
    <ligand>
        <name>L-histidine</name>
        <dbReference type="ChEBI" id="CHEBI:57595"/>
    </ligand>
</feature>
<feature type="binding site" evidence="9">
    <location>
        <position position="122"/>
    </location>
    <ligand>
        <name>L-histidine</name>
        <dbReference type="ChEBI" id="CHEBI:57595"/>
    </ligand>
</feature>
<dbReference type="InterPro" id="IPR004154">
    <property type="entry name" value="Anticodon-bd"/>
</dbReference>
<dbReference type="InterPro" id="IPR045864">
    <property type="entry name" value="aa-tRNA-synth_II/BPL/LPL"/>
</dbReference>
<dbReference type="InterPro" id="IPR004516">
    <property type="entry name" value="HisRS/HisZ"/>
</dbReference>
<evidence type="ECO:0000259" key="10">
    <source>
        <dbReference type="PROSITE" id="PS50862"/>
    </source>
</evidence>
<dbReference type="GO" id="GO:0005524">
    <property type="term" value="F:ATP binding"/>
    <property type="evidence" value="ECO:0007669"/>
    <property type="project" value="UniProtKB-UniRule"/>
</dbReference>
<keyword evidence="4 8" id="KW-0067">ATP-binding</keyword>
<name>A0A1F7UU11_9BACT</name>
<dbReference type="Gene3D" id="3.40.50.800">
    <property type="entry name" value="Anticodon-binding domain"/>
    <property type="match status" value="1"/>
</dbReference>
<dbReference type="GO" id="GO:0006427">
    <property type="term" value="P:histidyl-tRNA aminoacylation"/>
    <property type="evidence" value="ECO:0007669"/>
    <property type="project" value="UniProtKB-UniRule"/>
</dbReference>
<reference evidence="11 12" key="1">
    <citation type="journal article" date="2016" name="Nat. Commun.">
        <title>Thousands of microbial genomes shed light on interconnected biogeochemical processes in an aquifer system.</title>
        <authorList>
            <person name="Anantharaman K."/>
            <person name="Brown C.T."/>
            <person name="Hug L.A."/>
            <person name="Sharon I."/>
            <person name="Castelle C.J."/>
            <person name="Probst A.J."/>
            <person name="Thomas B.C."/>
            <person name="Singh A."/>
            <person name="Wilkins M.J."/>
            <person name="Karaoz U."/>
            <person name="Brodie E.L."/>
            <person name="Williams K.H."/>
            <person name="Hubbard S.S."/>
            <person name="Banfield J.F."/>
        </authorList>
    </citation>
    <scope>NUCLEOTIDE SEQUENCE [LARGE SCALE GENOMIC DNA]</scope>
</reference>
<dbReference type="InterPro" id="IPR015807">
    <property type="entry name" value="His-tRNA-ligase"/>
</dbReference>
<dbReference type="PANTHER" id="PTHR43707:SF1">
    <property type="entry name" value="HISTIDINE--TRNA LIGASE, MITOCHONDRIAL-RELATED"/>
    <property type="match status" value="1"/>
</dbReference>
<dbReference type="CDD" id="cd00859">
    <property type="entry name" value="HisRS_anticodon"/>
    <property type="match status" value="1"/>
</dbReference>
<dbReference type="Proteomes" id="UP000176846">
    <property type="component" value="Unassembled WGS sequence"/>
</dbReference>
<feature type="binding site" evidence="9">
    <location>
        <position position="118"/>
    </location>
    <ligand>
        <name>L-histidine</name>
        <dbReference type="ChEBI" id="CHEBI:57595"/>
    </ligand>
</feature>
<accession>A0A1F7UU11</accession>
<evidence type="ECO:0000256" key="9">
    <source>
        <dbReference type="PIRSR" id="PIRSR001549-1"/>
    </source>
</evidence>
<dbReference type="EMBL" id="MGEK01000025">
    <property type="protein sequence ID" value="OGL81746.1"/>
    <property type="molecule type" value="Genomic_DNA"/>
</dbReference>
<evidence type="ECO:0000313" key="11">
    <source>
        <dbReference type="EMBL" id="OGL81746.1"/>
    </source>
</evidence>
<keyword evidence="6 8" id="KW-0030">Aminoacyl-tRNA synthetase</keyword>
<dbReference type="PROSITE" id="PS50862">
    <property type="entry name" value="AA_TRNA_LIGASE_II"/>
    <property type="match status" value="1"/>
</dbReference>
<evidence type="ECO:0000256" key="5">
    <source>
        <dbReference type="ARBA" id="ARBA00022917"/>
    </source>
</evidence>
<feature type="binding site" evidence="9">
    <location>
        <position position="104"/>
    </location>
    <ligand>
        <name>L-histidine</name>
        <dbReference type="ChEBI" id="CHEBI:57595"/>
    </ligand>
</feature>